<dbReference type="STRING" id="571438.SAMN05192586_1169"/>
<name>A0A1G7PJJ6_9BACT</name>
<evidence type="ECO:0000313" key="2">
    <source>
        <dbReference type="Proteomes" id="UP000199355"/>
    </source>
</evidence>
<keyword evidence="2" id="KW-1185">Reference proteome</keyword>
<sequence length="289" mass="30160">MTDATLLHGACDLHIHFGPDTTPRKMNALETARAAAAAGMRAILLKCHQSPTQGVAACADAAVDGVRVFGGLVLNAAVGGINPAAVKAACAMGAKQVWMPTASAEQHLRHFGGAPETAVPVFDSKGRPVPHLEEVLGLIAEADVILGTGHLSPAESVRIANLARACGVKKILVTHPEFECVAMPTEMQKSLAAKGIFFERCFYASMSRQGLPVESIAAQILAVGYESTVLSSDMGQPENPAPALALADFLQRLAACGLPRERLRRMVCDAPAALLGLEPPCDGAEEARA</sequence>
<dbReference type="Pfam" id="PF19799">
    <property type="entry name" value="DUF6282"/>
    <property type="match status" value="1"/>
</dbReference>
<dbReference type="RefSeq" id="WP_092154591.1">
    <property type="nucleotide sequence ID" value="NZ_FNBX01000016.1"/>
</dbReference>
<evidence type="ECO:0000313" key="1">
    <source>
        <dbReference type="EMBL" id="SDF85570.1"/>
    </source>
</evidence>
<gene>
    <name evidence="1" type="ORF">SAMN05192586_1169</name>
</gene>
<dbReference type="EMBL" id="FNBX01000016">
    <property type="protein sequence ID" value="SDF85570.1"/>
    <property type="molecule type" value="Genomic_DNA"/>
</dbReference>
<dbReference type="InterPro" id="IPR046249">
    <property type="entry name" value="DUF6282"/>
</dbReference>
<dbReference type="InterPro" id="IPR032466">
    <property type="entry name" value="Metal_Hydrolase"/>
</dbReference>
<organism evidence="1 2">
    <name type="scientific">Desulfovibrio legallii</name>
    <dbReference type="NCBI Taxonomy" id="571438"/>
    <lineage>
        <taxon>Bacteria</taxon>
        <taxon>Pseudomonadati</taxon>
        <taxon>Thermodesulfobacteriota</taxon>
        <taxon>Desulfovibrionia</taxon>
        <taxon>Desulfovibrionales</taxon>
        <taxon>Desulfovibrionaceae</taxon>
        <taxon>Desulfovibrio</taxon>
    </lineage>
</organism>
<proteinExistence type="predicted"/>
<dbReference type="OrthoDB" id="9789440at2"/>
<reference evidence="2" key="1">
    <citation type="submission" date="2016-10" db="EMBL/GenBank/DDBJ databases">
        <authorList>
            <person name="Varghese N."/>
            <person name="Submissions S."/>
        </authorList>
    </citation>
    <scope>NUCLEOTIDE SEQUENCE [LARGE SCALE GENOMIC DNA]</scope>
    <source>
        <strain evidence="2">KHC7</strain>
    </source>
</reference>
<dbReference type="SUPFAM" id="SSF51556">
    <property type="entry name" value="Metallo-dependent hydrolases"/>
    <property type="match status" value="1"/>
</dbReference>
<evidence type="ECO:0008006" key="3">
    <source>
        <dbReference type="Google" id="ProtNLM"/>
    </source>
</evidence>
<dbReference type="Proteomes" id="UP000199355">
    <property type="component" value="Unassembled WGS sequence"/>
</dbReference>
<dbReference type="AlphaFoldDB" id="A0A1G7PJJ6"/>
<accession>A0A1G7PJJ6</accession>
<protein>
    <recommendedName>
        <fullName evidence="3">Cytosolic protein</fullName>
    </recommendedName>
</protein>